<reference evidence="1 2" key="1">
    <citation type="submission" date="2019-02" db="EMBL/GenBank/DDBJ databases">
        <title>Deep-cultivation of Planctomycetes and their phenomic and genomic characterization uncovers novel biology.</title>
        <authorList>
            <person name="Wiegand S."/>
            <person name="Jogler M."/>
            <person name="Boedeker C."/>
            <person name="Pinto D."/>
            <person name="Vollmers J."/>
            <person name="Rivas-Marin E."/>
            <person name="Kohn T."/>
            <person name="Peeters S.H."/>
            <person name="Heuer A."/>
            <person name="Rast P."/>
            <person name="Oberbeckmann S."/>
            <person name="Bunk B."/>
            <person name="Jeske O."/>
            <person name="Meyerdierks A."/>
            <person name="Storesund J.E."/>
            <person name="Kallscheuer N."/>
            <person name="Luecker S."/>
            <person name="Lage O.M."/>
            <person name="Pohl T."/>
            <person name="Merkel B.J."/>
            <person name="Hornburger P."/>
            <person name="Mueller R.-W."/>
            <person name="Bruemmer F."/>
            <person name="Labrenz M."/>
            <person name="Spormann A.M."/>
            <person name="Op den Camp H."/>
            <person name="Overmann J."/>
            <person name="Amann R."/>
            <person name="Jetten M.S.M."/>
            <person name="Mascher T."/>
            <person name="Medema M.H."/>
            <person name="Devos D.P."/>
            <person name="Kaster A.-K."/>
            <person name="Ovreas L."/>
            <person name="Rohde M."/>
            <person name="Galperin M.Y."/>
            <person name="Jogler C."/>
        </authorList>
    </citation>
    <scope>NUCLEOTIDE SEQUENCE [LARGE SCALE GENOMIC DNA]</scope>
    <source>
        <strain evidence="1 2">EC9</strain>
    </source>
</reference>
<gene>
    <name evidence="1" type="ORF">EC9_26100</name>
</gene>
<name>A0A517M0L5_9BACT</name>
<dbReference type="KEGG" id="ruv:EC9_26100"/>
<accession>A0A517M0L5</accession>
<evidence type="ECO:0000313" key="1">
    <source>
        <dbReference type="EMBL" id="QDS88420.1"/>
    </source>
</evidence>
<organism evidence="1 2">
    <name type="scientific">Rosistilla ulvae</name>
    <dbReference type="NCBI Taxonomy" id="1930277"/>
    <lineage>
        <taxon>Bacteria</taxon>
        <taxon>Pseudomonadati</taxon>
        <taxon>Planctomycetota</taxon>
        <taxon>Planctomycetia</taxon>
        <taxon>Pirellulales</taxon>
        <taxon>Pirellulaceae</taxon>
        <taxon>Rosistilla</taxon>
    </lineage>
</organism>
<dbReference type="EMBL" id="CP036261">
    <property type="protein sequence ID" value="QDS88420.1"/>
    <property type="molecule type" value="Genomic_DNA"/>
</dbReference>
<evidence type="ECO:0000313" key="2">
    <source>
        <dbReference type="Proteomes" id="UP000319557"/>
    </source>
</evidence>
<dbReference type="Proteomes" id="UP000319557">
    <property type="component" value="Chromosome"/>
</dbReference>
<protein>
    <submittedName>
        <fullName evidence="1">Uncharacterized protein</fullName>
    </submittedName>
</protein>
<keyword evidence="2" id="KW-1185">Reference proteome</keyword>
<dbReference type="AlphaFoldDB" id="A0A517M0L5"/>
<sequence length="51" mass="5610">MIGSTNRLGIPILDQKRGQDSFALVRELPRFNAWSIAFASSSWLGLGVIYG</sequence>
<proteinExistence type="predicted"/>